<dbReference type="EMBL" id="CP073721">
    <property type="protein sequence ID" value="UWZ34460.1"/>
    <property type="molecule type" value="Genomic_DNA"/>
</dbReference>
<name>A0ABY5YXI4_9ACTN</name>
<protein>
    <recommendedName>
        <fullName evidence="1">SseB protein N-terminal domain-containing protein</fullName>
    </recommendedName>
</protein>
<evidence type="ECO:0000313" key="2">
    <source>
        <dbReference type="EMBL" id="UWZ34460.1"/>
    </source>
</evidence>
<dbReference type="InterPro" id="IPR009839">
    <property type="entry name" value="SseB_N"/>
</dbReference>
<organism evidence="2 3">
    <name type="scientific">Dactylosporangium roseum</name>
    <dbReference type="NCBI Taxonomy" id="47989"/>
    <lineage>
        <taxon>Bacteria</taxon>
        <taxon>Bacillati</taxon>
        <taxon>Actinomycetota</taxon>
        <taxon>Actinomycetes</taxon>
        <taxon>Micromonosporales</taxon>
        <taxon>Micromonosporaceae</taxon>
        <taxon>Dactylosporangium</taxon>
    </lineage>
</organism>
<gene>
    <name evidence="2" type="ORF">Drose_24925</name>
</gene>
<dbReference type="Pfam" id="PF07179">
    <property type="entry name" value="SseB"/>
    <property type="match status" value="2"/>
</dbReference>
<evidence type="ECO:0000259" key="1">
    <source>
        <dbReference type="Pfam" id="PF07179"/>
    </source>
</evidence>
<keyword evidence="3" id="KW-1185">Reference proteome</keyword>
<dbReference type="Proteomes" id="UP001058271">
    <property type="component" value="Chromosome"/>
</dbReference>
<feature type="domain" description="SseB protein N-terminal" evidence="1">
    <location>
        <begin position="128"/>
        <end position="235"/>
    </location>
</feature>
<accession>A0ABY5YXI4</accession>
<reference evidence="2" key="1">
    <citation type="submission" date="2021-04" db="EMBL/GenBank/DDBJ databases">
        <title>Biosynthetic gene clusters of Dactylosporangioum roseum.</title>
        <authorList>
            <person name="Hartkoorn R.C."/>
            <person name="Beaudoing E."/>
            <person name="Hot D."/>
            <person name="Moureu S."/>
        </authorList>
    </citation>
    <scope>NUCLEOTIDE SEQUENCE</scope>
    <source>
        <strain evidence="2">NRRL B-16295</strain>
    </source>
</reference>
<evidence type="ECO:0000313" key="3">
    <source>
        <dbReference type="Proteomes" id="UP001058271"/>
    </source>
</evidence>
<sequence>MNEWGADEHLLTVLHTAARRDDDETYLATLLDIGLVLPTSPSDEGWPMTETDDGPIVFAFSSVELMRASLADHVVTGVVWPVLDLLHTWPDPAWSLLVDGSHGSQVLILPDAIAQLATRAVDAYPLDTALRGAAGHPRSYLNTLIAADVVVPLRPKGSPTHDLAKPDFAWWRTGDSAADPAVVLFSSPVRLQVSLGDVPWLVAPFVEVVRHFPDGCAAQVDPDHQIGMRLPGEAMAGMAAVLDTVLDVHPMRQAG</sequence>
<proteinExistence type="predicted"/>
<feature type="domain" description="SseB protein N-terminal" evidence="1">
    <location>
        <begin position="13"/>
        <end position="114"/>
    </location>
</feature>
<dbReference type="RefSeq" id="WP_260723779.1">
    <property type="nucleotide sequence ID" value="NZ_BAAABS010000011.1"/>
</dbReference>